<proteinExistence type="predicted"/>
<comment type="caution">
    <text evidence="2">The sequence shown here is derived from an EMBL/GenBank/DDBJ whole genome shotgun (WGS) entry which is preliminary data.</text>
</comment>
<name>A0A814MR67_9BILA</name>
<dbReference type="EMBL" id="CAJNOC010006659">
    <property type="protein sequence ID" value="CAF1082650.1"/>
    <property type="molecule type" value="Genomic_DNA"/>
</dbReference>
<dbReference type="SUPFAM" id="SSF49265">
    <property type="entry name" value="Fibronectin type III"/>
    <property type="match status" value="1"/>
</dbReference>
<dbReference type="InterPro" id="IPR036116">
    <property type="entry name" value="FN3_sf"/>
</dbReference>
<accession>A0A814MR67</accession>
<evidence type="ECO:0008006" key="4">
    <source>
        <dbReference type="Google" id="ProtNLM"/>
    </source>
</evidence>
<evidence type="ECO:0000313" key="3">
    <source>
        <dbReference type="Proteomes" id="UP000663879"/>
    </source>
</evidence>
<keyword evidence="3" id="KW-1185">Reference proteome</keyword>
<dbReference type="OrthoDB" id="10440508at2759"/>
<keyword evidence="1" id="KW-0812">Transmembrane</keyword>
<dbReference type="AlphaFoldDB" id="A0A814MR67"/>
<evidence type="ECO:0000256" key="1">
    <source>
        <dbReference type="SAM" id="Phobius"/>
    </source>
</evidence>
<keyword evidence="1" id="KW-0472">Membrane</keyword>
<keyword evidence="1" id="KW-1133">Transmembrane helix</keyword>
<organism evidence="2 3">
    <name type="scientific">Brachionus calyciflorus</name>
    <dbReference type="NCBI Taxonomy" id="104777"/>
    <lineage>
        <taxon>Eukaryota</taxon>
        <taxon>Metazoa</taxon>
        <taxon>Spiralia</taxon>
        <taxon>Gnathifera</taxon>
        <taxon>Rotifera</taxon>
        <taxon>Eurotatoria</taxon>
        <taxon>Monogononta</taxon>
        <taxon>Pseudotrocha</taxon>
        <taxon>Ploima</taxon>
        <taxon>Brachionidae</taxon>
        <taxon>Brachionus</taxon>
    </lineage>
</organism>
<evidence type="ECO:0000313" key="2">
    <source>
        <dbReference type="EMBL" id="CAF1082650.1"/>
    </source>
</evidence>
<feature type="transmembrane region" description="Helical" evidence="1">
    <location>
        <begin position="174"/>
        <end position="193"/>
    </location>
</feature>
<protein>
    <recommendedName>
        <fullName evidence="4">Fibronectin type-III domain-containing protein</fullName>
    </recommendedName>
</protein>
<dbReference type="Proteomes" id="UP000663879">
    <property type="component" value="Unassembled WGS sequence"/>
</dbReference>
<sequence length="194" mass="22563">MTKEVSLVKAIFKESNYKLINKTKSFLFFSSNWTNCFGNPDAPSNLTIKTDGKILSLNWKKPLITHSPDICYYKIIRQFLDNSKIDEFIVTETRFNFSGDDLKRDFQVDIYAYNDVECYIYEYPVARYCSETGTNTTYGIPLRYVYRAEPSTTTTLTTIATTTTTNSRENKATAMNKIGFFNLFFIYYFVFILS</sequence>
<gene>
    <name evidence="2" type="ORF">OXX778_LOCUS20265</name>
</gene>
<reference evidence="2" key="1">
    <citation type="submission" date="2021-02" db="EMBL/GenBank/DDBJ databases">
        <authorList>
            <person name="Nowell W R."/>
        </authorList>
    </citation>
    <scope>NUCLEOTIDE SEQUENCE</scope>
    <source>
        <strain evidence="2">Ploen Becks lab</strain>
    </source>
</reference>